<sequence length="234" mass="28390">MNCMSDECQEKFQQILQLKEIFSTREVIPSKIQKQKMFDMNFQIKQIRHQQQKRLDQIINSSIKSQPTQYQQRIEKEVSKQYNNLLFVDQKNICLGCDKYIFEKKVILYCYDKYEHNYHSSCLTKIMQQQLQLKYIKFQCLCNSQIKNGQIMKQRPFEFEVYINKLMEHQLHYMKNHLSDIKICANKCCNFFWIMNNASKKRSKSQFQSYSNSYSPSKTCRITYVNYCPHCRFL</sequence>
<accession>A0A8S1K5V9</accession>
<evidence type="ECO:0000313" key="1">
    <source>
        <dbReference type="EMBL" id="CAD8049195.1"/>
    </source>
</evidence>
<gene>
    <name evidence="1" type="ORF">PPRIM_AZ9-3.1.T0130309</name>
</gene>
<protein>
    <submittedName>
        <fullName evidence="1">Uncharacterized protein</fullName>
    </submittedName>
</protein>
<name>A0A8S1K5V9_PARPR</name>
<comment type="caution">
    <text evidence="1">The sequence shown here is derived from an EMBL/GenBank/DDBJ whole genome shotgun (WGS) entry which is preliminary data.</text>
</comment>
<keyword evidence="2" id="KW-1185">Reference proteome</keyword>
<dbReference type="OMA" id="NCMSDEC"/>
<dbReference type="AlphaFoldDB" id="A0A8S1K5V9"/>
<dbReference type="Proteomes" id="UP000688137">
    <property type="component" value="Unassembled WGS sequence"/>
</dbReference>
<organism evidence="1 2">
    <name type="scientific">Paramecium primaurelia</name>
    <dbReference type="NCBI Taxonomy" id="5886"/>
    <lineage>
        <taxon>Eukaryota</taxon>
        <taxon>Sar</taxon>
        <taxon>Alveolata</taxon>
        <taxon>Ciliophora</taxon>
        <taxon>Intramacronucleata</taxon>
        <taxon>Oligohymenophorea</taxon>
        <taxon>Peniculida</taxon>
        <taxon>Parameciidae</taxon>
        <taxon>Paramecium</taxon>
    </lineage>
</organism>
<proteinExistence type="predicted"/>
<evidence type="ECO:0000313" key="2">
    <source>
        <dbReference type="Proteomes" id="UP000688137"/>
    </source>
</evidence>
<reference evidence="1" key="1">
    <citation type="submission" date="2021-01" db="EMBL/GenBank/DDBJ databases">
        <authorList>
            <consortium name="Genoscope - CEA"/>
            <person name="William W."/>
        </authorList>
    </citation>
    <scope>NUCLEOTIDE SEQUENCE</scope>
</reference>
<dbReference type="EMBL" id="CAJJDM010000010">
    <property type="protein sequence ID" value="CAD8049195.1"/>
    <property type="molecule type" value="Genomic_DNA"/>
</dbReference>